<dbReference type="InterPro" id="IPR034391">
    <property type="entry name" value="AdoMet-like_SPASM_containing"/>
</dbReference>
<dbReference type="InterPro" id="IPR050377">
    <property type="entry name" value="Radical_SAM_PqqE_MftC-like"/>
</dbReference>
<dbReference type="Gene3D" id="3.20.20.70">
    <property type="entry name" value="Aldolase class I"/>
    <property type="match status" value="1"/>
</dbReference>
<dbReference type="RefSeq" id="WP_349243400.1">
    <property type="nucleotide sequence ID" value="NZ_JASCXX010000002.1"/>
</dbReference>
<dbReference type="AlphaFoldDB" id="A0AAW6TUQ9"/>
<dbReference type="GO" id="GO:0003824">
    <property type="term" value="F:catalytic activity"/>
    <property type="evidence" value="ECO:0007669"/>
    <property type="project" value="InterPro"/>
</dbReference>
<accession>A0AAW6TUQ9</accession>
<keyword evidence="2" id="KW-0004">4Fe-4S</keyword>
<dbReference type="GO" id="GO:0046872">
    <property type="term" value="F:metal ion binding"/>
    <property type="evidence" value="ECO:0007669"/>
    <property type="project" value="UniProtKB-KW"/>
</dbReference>
<keyword evidence="9" id="KW-1185">Reference proteome</keyword>
<dbReference type="InterPro" id="IPR007197">
    <property type="entry name" value="rSAM"/>
</dbReference>
<dbReference type="GO" id="GO:0051536">
    <property type="term" value="F:iron-sulfur cluster binding"/>
    <property type="evidence" value="ECO:0007669"/>
    <property type="project" value="UniProtKB-KW"/>
</dbReference>
<evidence type="ECO:0000256" key="5">
    <source>
        <dbReference type="ARBA" id="ARBA00023004"/>
    </source>
</evidence>
<dbReference type="EMBL" id="JASCXX010000002">
    <property type="protein sequence ID" value="MDI6447989.1"/>
    <property type="molecule type" value="Genomic_DNA"/>
</dbReference>
<reference evidence="8" key="1">
    <citation type="submission" date="2023-05" db="EMBL/GenBank/DDBJ databases">
        <title>Anaerotaeda fermentans gen. nov., sp. nov., a novel anaerobic planctomycete of the new family within the order Sedimentisphaerales isolated from Taman Peninsula, Russia.</title>
        <authorList>
            <person name="Khomyakova M.A."/>
            <person name="Merkel A.Y."/>
            <person name="Slobodkin A.I."/>
        </authorList>
    </citation>
    <scope>NUCLEOTIDE SEQUENCE</scope>
    <source>
        <strain evidence="8">M17dextr</strain>
    </source>
</reference>
<dbReference type="PROSITE" id="PS51918">
    <property type="entry name" value="RADICAL_SAM"/>
    <property type="match status" value="1"/>
</dbReference>
<proteinExistence type="predicted"/>
<dbReference type="InterPro" id="IPR013785">
    <property type="entry name" value="Aldolase_TIM"/>
</dbReference>
<evidence type="ECO:0000313" key="9">
    <source>
        <dbReference type="Proteomes" id="UP001431776"/>
    </source>
</evidence>
<keyword evidence="4" id="KW-0479">Metal-binding</keyword>
<organism evidence="8 9">
    <name type="scientific">Anaerobaca lacustris</name>
    <dbReference type="NCBI Taxonomy" id="3044600"/>
    <lineage>
        <taxon>Bacteria</taxon>
        <taxon>Pseudomonadati</taxon>
        <taxon>Planctomycetota</taxon>
        <taxon>Phycisphaerae</taxon>
        <taxon>Sedimentisphaerales</taxon>
        <taxon>Anaerobacaceae</taxon>
        <taxon>Anaerobaca</taxon>
    </lineage>
</organism>
<evidence type="ECO:0000313" key="8">
    <source>
        <dbReference type="EMBL" id="MDI6447989.1"/>
    </source>
</evidence>
<dbReference type="CDD" id="cd01335">
    <property type="entry name" value="Radical_SAM"/>
    <property type="match status" value="1"/>
</dbReference>
<keyword evidence="5" id="KW-0408">Iron</keyword>
<protein>
    <submittedName>
        <fullName evidence="8">Radical SAM protein</fullName>
    </submittedName>
</protein>
<dbReference type="SFLD" id="SFLDG01067">
    <property type="entry name" value="SPASM/twitch_domain_containing"/>
    <property type="match status" value="1"/>
</dbReference>
<evidence type="ECO:0000259" key="7">
    <source>
        <dbReference type="PROSITE" id="PS51918"/>
    </source>
</evidence>
<dbReference type="InterPro" id="IPR058240">
    <property type="entry name" value="rSAM_sf"/>
</dbReference>
<keyword evidence="6" id="KW-0411">Iron-sulfur</keyword>
<feature type="domain" description="Radical SAM core" evidence="7">
    <location>
        <begin position="22"/>
        <end position="242"/>
    </location>
</feature>
<dbReference type="Pfam" id="PF04055">
    <property type="entry name" value="Radical_SAM"/>
    <property type="match status" value="1"/>
</dbReference>
<dbReference type="SFLD" id="SFLDS00029">
    <property type="entry name" value="Radical_SAM"/>
    <property type="match status" value="1"/>
</dbReference>
<comment type="caution">
    <text evidence="8">The sequence shown here is derived from an EMBL/GenBank/DDBJ whole genome shotgun (WGS) entry which is preliminary data.</text>
</comment>
<evidence type="ECO:0000256" key="3">
    <source>
        <dbReference type="ARBA" id="ARBA00022691"/>
    </source>
</evidence>
<dbReference type="SFLD" id="SFLDG01387">
    <property type="entry name" value="BtrN-like_SPASM_domain_contain"/>
    <property type="match status" value="1"/>
</dbReference>
<dbReference type="SUPFAM" id="SSF102114">
    <property type="entry name" value="Radical SAM enzymes"/>
    <property type="match status" value="1"/>
</dbReference>
<name>A0AAW6TUQ9_9BACT</name>
<dbReference type="PANTHER" id="PTHR11228:SF34">
    <property type="entry name" value="TUNGSTEN-CONTAINING ALDEHYDE FERREDOXIN OXIDOREDUCTASE COFACTOR MODIFYING PROTEIN"/>
    <property type="match status" value="1"/>
</dbReference>
<dbReference type="InterPro" id="IPR023885">
    <property type="entry name" value="4Fe4S-binding_SPASM_dom"/>
</dbReference>
<dbReference type="Pfam" id="PF13186">
    <property type="entry name" value="SPASM"/>
    <property type="match status" value="1"/>
</dbReference>
<evidence type="ECO:0000256" key="1">
    <source>
        <dbReference type="ARBA" id="ARBA00001966"/>
    </source>
</evidence>
<gene>
    <name evidence="8" type="ORF">QJ522_02940</name>
</gene>
<evidence type="ECO:0000256" key="6">
    <source>
        <dbReference type="ARBA" id="ARBA00023014"/>
    </source>
</evidence>
<evidence type="ECO:0000256" key="2">
    <source>
        <dbReference type="ARBA" id="ARBA00022485"/>
    </source>
</evidence>
<dbReference type="PANTHER" id="PTHR11228">
    <property type="entry name" value="RADICAL SAM DOMAIN PROTEIN"/>
    <property type="match status" value="1"/>
</dbReference>
<evidence type="ECO:0000256" key="4">
    <source>
        <dbReference type="ARBA" id="ARBA00022723"/>
    </source>
</evidence>
<dbReference type="CDD" id="cd21109">
    <property type="entry name" value="SPASM"/>
    <property type="match status" value="1"/>
</dbReference>
<keyword evidence="3" id="KW-0949">S-adenosyl-L-methionine</keyword>
<sequence>MSWEGETVTLWNNVAELMDYYIPPMPAVYWTDITRLCNLKCVMCPQSNGLRQRQGKMSMPLFRRLIDEIHVNEPLVKLYMSGEPLLHEALFDMIDYAAAKGCQTVIHTNGTILTRRIAERILSSPLTKISFSFDGCSAEVYERLRPPASFDEVRSNLRQYLDLRKRVGGGGPRTCIEIIRMRQTDSLIEGFADEWTSSGVDEVKVVDYMTWHGRVKDRRVPDPAGAPGYKPCASPFRYGCILADGTVVPCCMDVDGEMPLGNITETSFHDIWIGNAYRQLRLAMLTGTLPPDSICSRCLNTTRPT</sequence>
<comment type="cofactor">
    <cofactor evidence="1">
        <name>[4Fe-4S] cluster</name>
        <dbReference type="ChEBI" id="CHEBI:49883"/>
    </cofactor>
</comment>
<dbReference type="Proteomes" id="UP001431776">
    <property type="component" value="Unassembled WGS sequence"/>
</dbReference>